<dbReference type="RefSeq" id="WP_341878127.1">
    <property type="nucleotide sequence ID" value="NZ_CP121687.1"/>
</dbReference>
<protein>
    <submittedName>
        <fullName evidence="1">DUF4177 domain-containing protein</fullName>
    </submittedName>
</protein>
<organism evidence="1 2">
    <name type="scientific">Defluviitalea saccharophila</name>
    <dbReference type="NCBI Taxonomy" id="879970"/>
    <lineage>
        <taxon>Bacteria</taxon>
        <taxon>Bacillati</taxon>
        <taxon>Bacillota</taxon>
        <taxon>Clostridia</taxon>
        <taxon>Lachnospirales</taxon>
        <taxon>Defluviitaleaceae</taxon>
        <taxon>Defluviitalea</taxon>
    </lineage>
</organism>
<dbReference type="Proteomes" id="UP001486565">
    <property type="component" value="Chromosome"/>
</dbReference>
<dbReference type="Pfam" id="PF13783">
    <property type="entry name" value="DUF4177"/>
    <property type="match status" value="1"/>
</dbReference>
<name>A0ABZ2Y735_9FIRM</name>
<keyword evidence="2" id="KW-1185">Reference proteome</keyword>
<evidence type="ECO:0000313" key="1">
    <source>
        <dbReference type="EMBL" id="WZL71163.1"/>
    </source>
</evidence>
<dbReference type="EMBL" id="CP121687">
    <property type="protein sequence ID" value="WZL71163.1"/>
    <property type="molecule type" value="Genomic_DNA"/>
</dbReference>
<proteinExistence type="predicted"/>
<sequence>MKWEYKVVGIHSVQGLGDPSNLQDELNNYGKEGWELIGVMKKPHEGIGWNPQPDEGSVVFKRAVSVQ</sequence>
<evidence type="ECO:0000313" key="2">
    <source>
        <dbReference type="Proteomes" id="UP001486565"/>
    </source>
</evidence>
<dbReference type="InterPro" id="IPR025234">
    <property type="entry name" value="YjzH-like"/>
</dbReference>
<reference evidence="1 2" key="1">
    <citation type="submission" date="2023-03" db="EMBL/GenBank/DDBJ databases">
        <title>Novel Species.</title>
        <authorList>
            <person name="Ma S."/>
        </authorList>
    </citation>
    <scope>NUCLEOTIDE SEQUENCE [LARGE SCALE GENOMIC DNA]</scope>
    <source>
        <strain evidence="1 2">LIND6LT2</strain>
    </source>
</reference>
<accession>A0ABZ2Y735</accession>
<gene>
    <name evidence="1" type="ORF">QBE51_06500</name>
</gene>